<keyword evidence="8" id="KW-1185">Reference proteome</keyword>
<dbReference type="Pfam" id="PF00877">
    <property type="entry name" value="NLPC_P60"/>
    <property type="match status" value="1"/>
</dbReference>
<keyword evidence="2" id="KW-0645">Protease</keyword>
<comment type="similarity">
    <text evidence="1">Belongs to the peptidase C40 family.</text>
</comment>
<evidence type="ECO:0000256" key="3">
    <source>
        <dbReference type="ARBA" id="ARBA00022801"/>
    </source>
</evidence>
<feature type="domain" description="NlpC/P60" evidence="6">
    <location>
        <begin position="119"/>
        <end position="266"/>
    </location>
</feature>
<dbReference type="InterPro" id="IPR000064">
    <property type="entry name" value="NLP_P60_dom"/>
</dbReference>
<accession>A0AA40B364</accession>
<dbReference type="GO" id="GO:0006508">
    <property type="term" value="P:proteolysis"/>
    <property type="evidence" value="ECO:0007669"/>
    <property type="project" value="UniProtKB-KW"/>
</dbReference>
<dbReference type="Gene3D" id="3.90.1720.10">
    <property type="entry name" value="endopeptidase domain like (from Nostoc punctiforme)"/>
    <property type="match status" value="1"/>
</dbReference>
<dbReference type="InterPro" id="IPR051794">
    <property type="entry name" value="PG_Endopeptidase_C40"/>
</dbReference>
<dbReference type="AlphaFoldDB" id="A0AA40B364"/>
<evidence type="ECO:0000256" key="2">
    <source>
        <dbReference type="ARBA" id="ARBA00022670"/>
    </source>
</evidence>
<dbReference type="PANTHER" id="PTHR47359:SF3">
    <property type="entry name" value="NLP_P60 DOMAIN-CONTAINING PROTEIN-RELATED"/>
    <property type="match status" value="1"/>
</dbReference>
<feature type="signal peptide" evidence="5">
    <location>
        <begin position="1"/>
        <end position="18"/>
    </location>
</feature>
<dbReference type="RefSeq" id="XP_060299705.1">
    <property type="nucleotide sequence ID" value="XM_060447860.1"/>
</dbReference>
<dbReference type="PANTHER" id="PTHR47359">
    <property type="entry name" value="PEPTIDOGLYCAN DL-ENDOPEPTIDASE CWLO"/>
    <property type="match status" value="1"/>
</dbReference>
<dbReference type="GeneID" id="85331130"/>
<evidence type="ECO:0000259" key="6">
    <source>
        <dbReference type="PROSITE" id="PS51935"/>
    </source>
</evidence>
<proteinExistence type="inferred from homology"/>
<evidence type="ECO:0000256" key="4">
    <source>
        <dbReference type="ARBA" id="ARBA00022807"/>
    </source>
</evidence>
<evidence type="ECO:0000313" key="7">
    <source>
        <dbReference type="EMBL" id="KAK0726849.1"/>
    </source>
</evidence>
<dbReference type="EMBL" id="JAUIRO010000002">
    <property type="protein sequence ID" value="KAK0726849.1"/>
    <property type="molecule type" value="Genomic_DNA"/>
</dbReference>
<evidence type="ECO:0000256" key="5">
    <source>
        <dbReference type="SAM" id="SignalP"/>
    </source>
</evidence>
<dbReference type="Proteomes" id="UP001172101">
    <property type="component" value="Unassembled WGS sequence"/>
</dbReference>
<dbReference type="InterPro" id="IPR038765">
    <property type="entry name" value="Papain-like_cys_pep_sf"/>
</dbReference>
<keyword evidence="3" id="KW-0378">Hydrolase</keyword>
<name>A0AA40B364_9PEZI</name>
<keyword evidence="5" id="KW-0732">Signal</keyword>
<dbReference type="SUPFAM" id="SSF54001">
    <property type="entry name" value="Cysteine proteinases"/>
    <property type="match status" value="1"/>
</dbReference>
<sequence>MKPVFLILSLLSAGFAAASNITERSVLNGACTGADGAPGVCIHKDACGSGAKFINNACPGTPDEVKCCTKTSCGSAGGNCRFTSQCASRNTQSGLCPGPVDFKCCLPTKTDPDPKPPTKDPGLAILAKAKEAVGVPYRFDSGSCSGPTGNPKSFDCSGLVSWAVCQVTHRSLFDENLRETYKLYCAPESKSKYKKIPFSQRRAGDAVFFGPNKCRCPGRDVHHVALMLDSGTRIWNALKRGAKVREDNFKGKHDYQNYDDGPRRHCYLGLPRAWGRLVYFAIGSCWWQTRVAKKKDKKAAEDLEAALADSASYREEVIQLTGMLRGMAGNANDPRGVELAKYIDRQVVRRGPNRSDPLSE</sequence>
<protein>
    <recommendedName>
        <fullName evidence="6">NlpC/P60 domain-containing protein</fullName>
    </recommendedName>
</protein>
<feature type="chain" id="PRO_5041219447" description="NlpC/P60 domain-containing protein" evidence="5">
    <location>
        <begin position="19"/>
        <end position="360"/>
    </location>
</feature>
<organism evidence="7 8">
    <name type="scientific">Lasiosphaeria miniovina</name>
    <dbReference type="NCBI Taxonomy" id="1954250"/>
    <lineage>
        <taxon>Eukaryota</taxon>
        <taxon>Fungi</taxon>
        <taxon>Dikarya</taxon>
        <taxon>Ascomycota</taxon>
        <taxon>Pezizomycotina</taxon>
        <taxon>Sordariomycetes</taxon>
        <taxon>Sordariomycetidae</taxon>
        <taxon>Sordariales</taxon>
        <taxon>Lasiosphaeriaceae</taxon>
        <taxon>Lasiosphaeria</taxon>
    </lineage>
</organism>
<reference evidence="7" key="1">
    <citation type="submission" date="2023-06" db="EMBL/GenBank/DDBJ databases">
        <title>Genome-scale phylogeny and comparative genomics of the fungal order Sordariales.</title>
        <authorList>
            <consortium name="Lawrence Berkeley National Laboratory"/>
            <person name="Hensen N."/>
            <person name="Bonometti L."/>
            <person name="Westerberg I."/>
            <person name="Brannstrom I.O."/>
            <person name="Guillou S."/>
            <person name="Cros-Aarteil S."/>
            <person name="Calhoun S."/>
            <person name="Haridas S."/>
            <person name="Kuo A."/>
            <person name="Mondo S."/>
            <person name="Pangilinan J."/>
            <person name="Riley R."/>
            <person name="LaButti K."/>
            <person name="Andreopoulos B."/>
            <person name="Lipzen A."/>
            <person name="Chen C."/>
            <person name="Yanf M."/>
            <person name="Daum C."/>
            <person name="Ng V."/>
            <person name="Clum A."/>
            <person name="Steindorff A."/>
            <person name="Ohm R."/>
            <person name="Martin F."/>
            <person name="Silar P."/>
            <person name="Natvig D."/>
            <person name="Lalanne C."/>
            <person name="Gautier V."/>
            <person name="Ament-velasquez S.L."/>
            <person name="Kruys A."/>
            <person name="Hutchinson M.I."/>
            <person name="Powell A.J."/>
            <person name="Barry K."/>
            <person name="Miller A.N."/>
            <person name="Grigoriev I.V."/>
            <person name="Debuchy R."/>
            <person name="Gladieux P."/>
            <person name="Thoren M.H."/>
            <person name="Johannesson H."/>
        </authorList>
    </citation>
    <scope>NUCLEOTIDE SEQUENCE</scope>
    <source>
        <strain evidence="7">SMH2392-1A</strain>
    </source>
</reference>
<dbReference type="GO" id="GO:0008234">
    <property type="term" value="F:cysteine-type peptidase activity"/>
    <property type="evidence" value="ECO:0007669"/>
    <property type="project" value="UniProtKB-KW"/>
</dbReference>
<dbReference type="PROSITE" id="PS51935">
    <property type="entry name" value="NLPC_P60"/>
    <property type="match status" value="1"/>
</dbReference>
<evidence type="ECO:0000313" key="8">
    <source>
        <dbReference type="Proteomes" id="UP001172101"/>
    </source>
</evidence>
<gene>
    <name evidence="7" type="ORF">B0T26DRAFT_868264</name>
</gene>
<evidence type="ECO:0000256" key="1">
    <source>
        <dbReference type="ARBA" id="ARBA00007074"/>
    </source>
</evidence>
<keyword evidence="4" id="KW-0788">Thiol protease</keyword>
<comment type="caution">
    <text evidence="7">The sequence shown here is derived from an EMBL/GenBank/DDBJ whole genome shotgun (WGS) entry which is preliminary data.</text>
</comment>